<evidence type="ECO:0000313" key="1">
    <source>
        <dbReference type="EMBL" id="TNN65414.1"/>
    </source>
</evidence>
<proteinExistence type="predicted"/>
<comment type="caution">
    <text evidence="1">The sequence shown here is derived from an EMBL/GenBank/DDBJ whole genome shotgun (WGS) entry which is preliminary data.</text>
</comment>
<reference evidence="1 2" key="1">
    <citation type="submission" date="2019-03" db="EMBL/GenBank/DDBJ databases">
        <title>First draft genome of Liparis tanakae, snailfish: a comprehensive survey of snailfish specific genes.</title>
        <authorList>
            <person name="Kim W."/>
            <person name="Song I."/>
            <person name="Jeong J.-H."/>
            <person name="Kim D."/>
            <person name="Kim S."/>
            <person name="Ryu S."/>
            <person name="Song J.Y."/>
            <person name="Lee S.K."/>
        </authorList>
    </citation>
    <scope>NUCLEOTIDE SEQUENCE [LARGE SCALE GENOMIC DNA]</scope>
    <source>
        <tissue evidence="1">Muscle</tissue>
    </source>
</reference>
<gene>
    <name evidence="1" type="ORF">EYF80_024354</name>
</gene>
<dbReference type="AlphaFoldDB" id="A0A4Z2HKH7"/>
<sequence>MRVFSDTFKAHGKAVGAVLVVCLPQQFRQNDLMLLIQFLGFFSLRPRRHFAKVCKLVPLTWWRPGVQLDSTCGDRRDEVQDYKLSAMLLQMRKHLQLLDRLNGFQRDRRGFGLVHDEWRGLLLRLNVGHCLHPDLRQFPVLLHLLLLHLLLVDMVEDSGTQSVALHIHHRGGAISVHKVDQEQTFGGDRDFHKSSLF</sequence>
<accession>A0A4Z2HKH7</accession>
<name>A0A4Z2HKH7_9TELE</name>
<evidence type="ECO:0000313" key="2">
    <source>
        <dbReference type="Proteomes" id="UP000314294"/>
    </source>
</evidence>
<dbReference type="EMBL" id="SRLO01000235">
    <property type="protein sequence ID" value="TNN65414.1"/>
    <property type="molecule type" value="Genomic_DNA"/>
</dbReference>
<keyword evidence="2" id="KW-1185">Reference proteome</keyword>
<organism evidence="1 2">
    <name type="scientific">Liparis tanakae</name>
    <name type="common">Tanaka's snailfish</name>
    <dbReference type="NCBI Taxonomy" id="230148"/>
    <lineage>
        <taxon>Eukaryota</taxon>
        <taxon>Metazoa</taxon>
        <taxon>Chordata</taxon>
        <taxon>Craniata</taxon>
        <taxon>Vertebrata</taxon>
        <taxon>Euteleostomi</taxon>
        <taxon>Actinopterygii</taxon>
        <taxon>Neopterygii</taxon>
        <taxon>Teleostei</taxon>
        <taxon>Neoteleostei</taxon>
        <taxon>Acanthomorphata</taxon>
        <taxon>Eupercaria</taxon>
        <taxon>Perciformes</taxon>
        <taxon>Cottioidei</taxon>
        <taxon>Cottales</taxon>
        <taxon>Liparidae</taxon>
        <taxon>Liparis</taxon>
    </lineage>
</organism>
<dbReference type="Proteomes" id="UP000314294">
    <property type="component" value="Unassembled WGS sequence"/>
</dbReference>
<protein>
    <submittedName>
        <fullName evidence="1">Uncharacterized protein</fullName>
    </submittedName>
</protein>